<evidence type="ECO:0000256" key="2">
    <source>
        <dbReference type="ARBA" id="ARBA00023136"/>
    </source>
</evidence>
<comment type="subcellular location">
    <subcellularLocation>
        <location evidence="3">Endomembrane system</location>
        <topology evidence="3">Single-pass type IV membrane protein</topology>
    </subcellularLocation>
</comment>
<reference evidence="5 6" key="1">
    <citation type="submission" date="2019-01" db="EMBL/GenBank/DDBJ databases">
        <title>Sequencing of cultivated peanut Arachis hypogaea provides insights into genome evolution and oil improvement.</title>
        <authorList>
            <person name="Chen X."/>
        </authorList>
    </citation>
    <scope>NUCLEOTIDE SEQUENCE [LARGE SCALE GENOMIC DNA]</scope>
    <source>
        <strain evidence="6">cv. Fuhuasheng</strain>
        <tissue evidence="5">Leaves</tissue>
    </source>
</reference>
<comment type="caution">
    <text evidence="5">The sequence shown here is derived from an EMBL/GenBank/DDBJ whole genome shotgun (WGS) entry which is preliminary data.</text>
</comment>
<protein>
    <recommendedName>
        <fullName evidence="4">Longin domain-containing protein</fullName>
    </recommendedName>
</protein>
<dbReference type="PANTHER" id="PTHR21136:SF92">
    <property type="entry name" value="LONGIN DOMAIN-CONTAINING PROTEIN"/>
    <property type="match status" value="1"/>
</dbReference>
<accession>A0A445DHY2</accession>
<dbReference type="Pfam" id="PF13774">
    <property type="entry name" value="Longin"/>
    <property type="match status" value="1"/>
</dbReference>
<evidence type="ECO:0000256" key="3">
    <source>
        <dbReference type="ARBA" id="ARBA00046280"/>
    </source>
</evidence>
<keyword evidence="6" id="KW-1185">Reference proteome</keyword>
<dbReference type="CDD" id="cd14824">
    <property type="entry name" value="Longin"/>
    <property type="match status" value="1"/>
</dbReference>
<dbReference type="SUPFAM" id="SSF58038">
    <property type="entry name" value="SNARE fusion complex"/>
    <property type="match status" value="1"/>
</dbReference>
<dbReference type="InterPro" id="IPR010908">
    <property type="entry name" value="Longin_dom"/>
</dbReference>
<dbReference type="EMBL" id="SDMP01000004">
    <property type="protein sequence ID" value="RYR62783.1"/>
    <property type="molecule type" value="Genomic_DNA"/>
</dbReference>
<gene>
    <name evidence="5" type="ORF">Ahy_A04g020533</name>
</gene>
<dbReference type="STRING" id="3818.A0A445DHY2"/>
<dbReference type="SUPFAM" id="SSF64356">
    <property type="entry name" value="SNARE-like"/>
    <property type="match status" value="1"/>
</dbReference>
<sequence>MLHCPFSAYCVVADESAGRQVPTAFLERVKDDFVSKYGASHKAGTNAAANNLNKEFGLKLKEHMQYCIDHPEEISKLAKVQNQVSEVKGVMIENIEKFN</sequence>
<dbReference type="InterPro" id="IPR051097">
    <property type="entry name" value="Synaptobrevin-like_transport"/>
</dbReference>
<evidence type="ECO:0000313" key="6">
    <source>
        <dbReference type="Proteomes" id="UP000289738"/>
    </source>
</evidence>
<dbReference type="Gene3D" id="3.30.450.50">
    <property type="entry name" value="Longin domain"/>
    <property type="match status" value="1"/>
</dbReference>
<comment type="similarity">
    <text evidence="1">Belongs to the synaptobrevin family.</text>
</comment>
<evidence type="ECO:0000313" key="5">
    <source>
        <dbReference type="EMBL" id="RYR62783.1"/>
    </source>
</evidence>
<dbReference type="PANTHER" id="PTHR21136">
    <property type="entry name" value="SNARE PROTEINS"/>
    <property type="match status" value="1"/>
</dbReference>
<keyword evidence="2" id="KW-0472">Membrane</keyword>
<proteinExistence type="inferred from homology"/>
<evidence type="ECO:0000256" key="1">
    <source>
        <dbReference type="ARBA" id="ARBA00008025"/>
    </source>
</evidence>
<evidence type="ECO:0000259" key="4">
    <source>
        <dbReference type="PROSITE" id="PS50859"/>
    </source>
</evidence>
<dbReference type="PROSITE" id="PS50859">
    <property type="entry name" value="LONGIN"/>
    <property type="match status" value="1"/>
</dbReference>
<dbReference type="GO" id="GO:0012505">
    <property type="term" value="C:endomembrane system"/>
    <property type="evidence" value="ECO:0007669"/>
    <property type="project" value="UniProtKB-SubCell"/>
</dbReference>
<organism evidence="5 6">
    <name type="scientific">Arachis hypogaea</name>
    <name type="common">Peanut</name>
    <dbReference type="NCBI Taxonomy" id="3818"/>
    <lineage>
        <taxon>Eukaryota</taxon>
        <taxon>Viridiplantae</taxon>
        <taxon>Streptophyta</taxon>
        <taxon>Embryophyta</taxon>
        <taxon>Tracheophyta</taxon>
        <taxon>Spermatophyta</taxon>
        <taxon>Magnoliopsida</taxon>
        <taxon>eudicotyledons</taxon>
        <taxon>Gunneridae</taxon>
        <taxon>Pentapetalae</taxon>
        <taxon>rosids</taxon>
        <taxon>fabids</taxon>
        <taxon>Fabales</taxon>
        <taxon>Fabaceae</taxon>
        <taxon>Papilionoideae</taxon>
        <taxon>50 kb inversion clade</taxon>
        <taxon>dalbergioids sensu lato</taxon>
        <taxon>Dalbergieae</taxon>
        <taxon>Pterocarpus clade</taxon>
        <taxon>Arachis</taxon>
    </lineage>
</organism>
<dbReference type="InterPro" id="IPR011012">
    <property type="entry name" value="Longin-like_dom_sf"/>
</dbReference>
<dbReference type="Proteomes" id="UP000289738">
    <property type="component" value="Chromosome A04"/>
</dbReference>
<name>A0A445DHY2_ARAHY</name>
<dbReference type="AlphaFoldDB" id="A0A445DHY2"/>
<feature type="domain" description="Longin" evidence="4">
    <location>
        <begin position="8"/>
        <end position="60"/>
    </location>
</feature>